<evidence type="ECO:0000256" key="2">
    <source>
        <dbReference type="ARBA" id="ARBA00005038"/>
    </source>
</evidence>
<feature type="non-terminal residue" evidence="12">
    <location>
        <position position="111"/>
    </location>
</feature>
<dbReference type="Proteomes" id="UP000546986">
    <property type="component" value="Unassembled WGS sequence"/>
</dbReference>
<dbReference type="Pfam" id="PF01053">
    <property type="entry name" value="Cys_Met_Meta_PP"/>
    <property type="match status" value="1"/>
</dbReference>
<dbReference type="PANTHER" id="PTHR11808">
    <property type="entry name" value="TRANS-SULFURATION ENZYME FAMILY MEMBER"/>
    <property type="match status" value="1"/>
</dbReference>
<organism evidence="12 13">
    <name type="scientific">Cisticola juncidis</name>
    <dbReference type="NCBI Taxonomy" id="52622"/>
    <lineage>
        <taxon>Eukaryota</taxon>
        <taxon>Metazoa</taxon>
        <taxon>Chordata</taxon>
        <taxon>Craniata</taxon>
        <taxon>Vertebrata</taxon>
        <taxon>Euteleostomi</taxon>
        <taxon>Archelosauria</taxon>
        <taxon>Archosauria</taxon>
        <taxon>Dinosauria</taxon>
        <taxon>Saurischia</taxon>
        <taxon>Theropoda</taxon>
        <taxon>Coelurosauria</taxon>
        <taxon>Aves</taxon>
        <taxon>Neognathae</taxon>
        <taxon>Neoaves</taxon>
        <taxon>Telluraves</taxon>
        <taxon>Australaves</taxon>
        <taxon>Passeriformes</taxon>
        <taxon>Sylvioidea</taxon>
        <taxon>Cisticolidae</taxon>
        <taxon>Cisticola</taxon>
    </lineage>
</organism>
<keyword evidence="13" id="KW-1185">Reference proteome</keyword>
<dbReference type="InterPro" id="IPR015421">
    <property type="entry name" value="PyrdxlP-dep_Trfase_major"/>
</dbReference>
<keyword evidence="7" id="KW-0198">Cysteine biosynthesis</keyword>
<dbReference type="EMBL" id="VXBR01010294">
    <property type="protein sequence ID" value="NXO30409.1"/>
    <property type="molecule type" value="Genomic_DNA"/>
</dbReference>
<keyword evidence="12" id="KW-0456">Lyase</keyword>
<gene>
    <name evidence="12" type="primary">Cth</name>
    <name evidence="12" type="ORF">CISJUN_R14761</name>
</gene>
<dbReference type="EC" id="4.4.1.1" evidence="4"/>
<evidence type="ECO:0000256" key="1">
    <source>
        <dbReference type="ARBA" id="ARBA00001933"/>
    </source>
</evidence>
<dbReference type="GO" id="GO:0005737">
    <property type="term" value="C:cytoplasm"/>
    <property type="evidence" value="ECO:0007669"/>
    <property type="project" value="TreeGrafter"/>
</dbReference>
<feature type="non-terminal residue" evidence="12">
    <location>
        <position position="1"/>
    </location>
</feature>
<dbReference type="GO" id="GO:0019343">
    <property type="term" value="P:cysteine biosynthetic process via cystathionine"/>
    <property type="evidence" value="ECO:0007669"/>
    <property type="project" value="TreeGrafter"/>
</dbReference>
<comment type="caution">
    <text evidence="12">The sequence shown here is derived from an EMBL/GenBank/DDBJ whole genome shotgun (WGS) entry which is preliminary data.</text>
</comment>
<dbReference type="Gene3D" id="3.40.640.10">
    <property type="entry name" value="Type I PLP-dependent aspartate aminotransferase-like (Major domain)"/>
    <property type="match status" value="1"/>
</dbReference>
<comment type="subunit">
    <text evidence="10">Homotetramer. Interacts with CALM in a calcium-dependent manner.</text>
</comment>
<evidence type="ECO:0000256" key="5">
    <source>
        <dbReference type="ARBA" id="ARBA00017343"/>
    </source>
</evidence>
<accession>A0A7L1R2M5</accession>
<name>A0A7L1R2M5_9PASS</name>
<keyword evidence="6 11" id="KW-0663">Pyridoxal phosphate</keyword>
<comment type="similarity">
    <text evidence="3 11">Belongs to the trans-sulfuration enzymes family.</text>
</comment>
<protein>
    <recommendedName>
        <fullName evidence="5">Cystathionine gamma-lyase</fullName>
        <ecNumber evidence="4">4.4.1.1</ecNumber>
    </recommendedName>
    <alternativeName>
        <fullName evidence="9">Cysteine-protein sulfhydrase</fullName>
    </alternativeName>
    <alternativeName>
        <fullName evidence="8">Gamma-cystathionase</fullName>
    </alternativeName>
</protein>
<evidence type="ECO:0000256" key="3">
    <source>
        <dbReference type="ARBA" id="ARBA00009077"/>
    </source>
</evidence>
<evidence type="ECO:0000313" key="13">
    <source>
        <dbReference type="Proteomes" id="UP000546986"/>
    </source>
</evidence>
<comment type="cofactor">
    <cofactor evidence="1 11">
        <name>pyridoxal 5'-phosphate</name>
        <dbReference type="ChEBI" id="CHEBI:597326"/>
    </cofactor>
</comment>
<dbReference type="AlphaFoldDB" id="A0A7L1R2M5"/>
<evidence type="ECO:0000256" key="9">
    <source>
        <dbReference type="ARBA" id="ARBA00031772"/>
    </source>
</evidence>
<dbReference type="InterPro" id="IPR000277">
    <property type="entry name" value="Cys/Met-Metab_PyrdxlP-dep_enz"/>
</dbReference>
<comment type="pathway">
    <text evidence="2">Amino-acid biosynthesis; L-cysteine biosynthesis; L-cysteine from L-homocysteine and L-serine: step 2/2.</text>
</comment>
<evidence type="ECO:0000313" key="12">
    <source>
        <dbReference type="EMBL" id="NXO30409.1"/>
    </source>
</evidence>
<dbReference type="PANTHER" id="PTHR11808:SF15">
    <property type="entry name" value="CYSTATHIONINE GAMMA-LYASE"/>
    <property type="match status" value="1"/>
</dbReference>
<evidence type="ECO:0000256" key="4">
    <source>
        <dbReference type="ARBA" id="ARBA00012085"/>
    </source>
</evidence>
<evidence type="ECO:0000256" key="6">
    <source>
        <dbReference type="ARBA" id="ARBA00022898"/>
    </source>
</evidence>
<dbReference type="GO" id="GO:0019346">
    <property type="term" value="P:transsulfuration"/>
    <property type="evidence" value="ECO:0007669"/>
    <property type="project" value="InterPro"/>
</dbReference>
<keyword evidence="7" id="KW-0028">Amino-acid biosynthesis</keyword>
<reference evidence="12 13" key="1">
    <citation type="submission" date="2019-09" db="EMBL/GenBank/DDBJ databases">
        <title>Bird 10,000 Genomes (B10K) Project - Family phase.</title>
        <authorList>
            <person name="Zhang G."/>
        </authorList>
    </citation>
    <scope>NUCLEOTIDE SEQUENCE [LARGE SCALE GENOMIC DNA]</scope>
    <source>
        <strain evidence="12">B10K-DU-002-30</strain>
        <tissue evidence="12">Muscle</tissue>
    </source>
</reference>
<evidence type="ECO:0000256" key="8">
    <source>
        <dbReference type="ARBA" id="ARBA00029853"/>
    </source>
</evidence>
<proteinExistence type="inferred from homology"/>
<dbReference type="GO" id="GO:0030170">
    <property type="term" value="F:pyridoxal phosphate binding"/>
    <property type="evidence" value="ECO:0007669"/>
    <property type="project" value="InterPro"/>
</dbReference>
<dbReference type="UniPathway" id="UPA00136">
    <property type="reaction ID" value="UER00202"/>
</dbReference>
<evidence type="ECO:0000256" key="10">
    <source>
        <dbReference type="ARBA" id="ARBA00046537"/>
    </source>
</evidence>
<dbReference type="GO" id="GO:0004123">
    <property type="term" value="F:cystathionine gamma-lyase activity"/>
    <property type="evidence" value="ECO:0007669"/>
    <property type="project" value="TreeGrafter"/>
</dbReference>
<sequence>SGYLPPFPHFATSAIHFAQEPQQWNSRAVVPPITLSTTFHQEKLGKNQLQEAGENKQEEAGDNQHYVYTRLGNPNRHILQEVVGTLDGAKSQGQRSDWKCLAAADGAKYCE</sequence>
<evidence type="ECO:0000256" key="7">
    <source>
        <dbReference type="ARBA" id="ARBA00023192"/>
    </source>
</evidence>
<evidence type="ECO:0000256" key="11">
    <source>
        <dbReference type="RuleBase" id="RU362118"/>
    </source>
</evidence>